<dbReference type="EMBL" id="RFFG01000032">
    <property type="protein sequence ID" value="RMI42562.1"/>
    <property type="molecule type" value="Genomic_DNA"/>
</dbReference>
<dbReference type="Proteomes" id="UP000282674">
    <property type="component" value="Unassembled WGS sequence"/>
</dbReference>
<evidence type="ECO:0000313" key="2">
    <source>
        <dbReference type="EMBL" id="RMI42562.1"/>
    </source>
</evidence>
<proteinExistence type="predicted"/>
<feature type="region of interest" description="Disordered" evidence="1">
    <location>
        <begin position="47"/>
        <end position="70"/>
    </location>
</feature>
<dbReference type="SUPFAM" id="SSF47413">
    <property type="entry name" value="lambda repressor-like DNA-binding domains"/>
    <property type="match status" value="1"/>
</dbReference>
<protein>
    <submittedName>
        <fullName evidence="2">XRE family transcriptional regulator</fullName>
    </submittedName>
</protein>
<keyword evidence="3" id="KW-1185">Reference proteome</keyword>
<dbReference type="InterPro" id="IPR001387">
    <property type="entry name" value="Cro/C1-type_HTH"/>
</dbReference>
<dbReference type="RefSeq" id="WP_122195781.1">
    <property type="nucleotide sequence ID" value="NZ_JBHSKC010000007.1"/>
</dbReference>
<dbReference type="Gene3D" id="1.10.260.40">
    <property type="entry name" value="lambda repressor-like DNA-binding domains"/>
    <property type="match status" value="1"/>
</dbReference>
<dbReference type="Pfam" id="PF13560">
    <property type="entry name" value="HTH_31"/>
    <property type="match status" value="1"/>
</dbReference>
<dbReference type="GO" id="GO:0003677">
    <property type="term" value="F:DNA binding"/>
    <property type="evidence" value="ECO:0007669"/>
    <property type="project" value="InterPro"/>
</dbReference>
<dbReference type="OrthoDB" id="3481938at2"/>
<sequence length="70" mass="7666">MPDDPSYTRDPLLRSFGRVMHSHREAANLSRPQLADELGCGATWIEKLETGRKPPPKPPPTTATSASARP</sequence>
<dbReference type="AlphaFoldDB" id="A0A3M2LZJ4"/>
<comment type="caution">
    <text evidence="2">The sequence shown here is derived from an EMBL/GenBank/DDBJ whole genome shotgun (WGS) entry which is preliminary data.</text>
</comment>
<organism evidence="2 3">
    <name type="scientific">Actinomadura harenae</name>
    <dbReference type="NCBI Taxonomy" id="2483351"/>
    <lineage>
        <taxon>Bacteria</taxon>
        <taxon>Bacillati</taxon>
        <taxon>Actinomycetota</taxon>
        <taxon>Actinomycetes</taxon>
        <taxon>Streptosporangiales</taxon>
        <taxon>Thermomonosporaceae</taxon>
        <taxon>Actinomadura</taxon>
    </lineage>
</organism>
<evidence type="ECO:0000256" key="1">
    <source>
        <dbReference type="SAM" id="MobiDB-lite"/>
    </source>
</evidence>
<evidence type="ECO:0000313" key="3">
    <source>
        <dbReference type="Proteomes" id="UP000282674"/>
    </source>
</evidence>
<gene>
    <name evidence="2" type="ORF">EBO15_19170</name>
</gene>
<accession>A0A3M2LZJ4</accession>
<reference evidence="2 3" key="1">
    <citation type="submission" date="2018-10" db="EMBL/GenBank/DDBJ databases">
        <title>Isolation from soil.</title>
        <authorList>
            <person name="Hu J."/>
        </authorList>
    </citation>
    <scope>NUCLEOTIDE SEQUENCE [LARGE SCALE GENOMIC DNA]</scope>
    <source>
        <strain evidence="2 3">NEAU-Ht49</strain>
    </source>
</reference>
<dbReference type="InterPro" id="IPR010982">
    <property type="entry name" value="Lambda_DNA-bd_dom_sf"/>
</dbReference>
<dbReference type="CDD" id="cd00093">
    <property type="entry name" value="HTH_XRE"/>
    <property type="match status" value="1"/>
</dbReference>
<name>A0A3M2LZJ4_9ACTN</name>